<evidence type="ECO:0000313" key="13">
    <source>
        <dbReference type="Proteomes" id="UP001281003"/>
    </source>
</evidence>
<keyword evidence="4 8" id="KW-0436">Ligase</keyword>
<dbReference type="AlphaFoldDB" id="A0AAE0P439"/>
<dbReference type="PANTHER" id="PTHR24095:SF14">
    <property type="entry name" value="ACETYL-COENZYME A SYNTHETASE 1"/>
    <property type="match status" value="1"/>
</dbReference>
<dbReference type="NCBIfam" id="TIGR02188">
    <property type="entry name" value="Ac_CoA_lig_AcsA"/>
    <property type="match status" value="1"/>
</dbReference>
<evidence type="ECO:0000256" key="4">
    <source>
        <dbReference type="ARBA" id="ARBA00022598"/>
    </source>
</evidence>
<dbReference type="GO" id="GO:0005524">
    <property type="term" value="F:ATP binding"/>
    <property type="evidence" value="ECO:0007669"/>
    <property type="project" value="UniProtKB-UniRule"/>
</dbReference>
<dbReference type="Proteomes" id="UP001281003">
    <property type="component" value="Unassembled WGS sequence"/>
</dbReference>
<keyword evidence="5 8" id="KW-0547">Nucleotide-binding</keyword>
<accession>A0AAE0P439</accession>
<dbReference type="InterPro" id="IPR011904">
    <property type="entry name" value="Ac_CoA_lig"/>
</dbReference>
<dbReference type="InterPro" id="IPR020845">
    <property type="entry name" value="AMP-binding_CS"/>
</dbReference>
<dbReference type="InterPro" id="IPR000873">
    <property type="entry name" value="AMP-dep_synth/lig_dom"/>
</dbReference>
<evidence type="ECO:0000256" key="6">
    <source>
        <dbReference type="ARBA" id="ARBA00022840"/>
    </source>
</evidence>
<keyword evidence="6 8" id="KW-0067">ATP-binding</keyword>
<name>A0AAE0P439_SORBR</name>
<evidence type="ECO:0000259" key="11">
    <source>
        <dbReference type="Pfam" id="PF16177"/>
    </source>
</evidence>
<feature type="domain" description="AMP-binding enzyme C-terminal" evidence="10">
    <location>
        <begin position="544"/>
        <end position="622"/>
    </location>
</feature>
<comment type="catalytic activity">
    <reaction evidence="1 8">
        <text>acetate + ATP + CoA = acetyl-CoA + AMP + diphosphate</text>
        <dbReference type="Rhea" id="RHEA:23176"/>
        <dbReference type="ChEBI" id="CHEBI:30089"/>
        <dbReference type="ChEBI" id="CHEBI:30616"/>
        <dbReference type="ChEBI" id="CHEBI:33019"/>
        <dbReference type="ChEBI" id="CHEBI:57287"/>
        <dbReference type="ChEBI" id="CHEBI:57288"/>
        <dbReference type="ChEBI" id="CHEBI:456215"/>
        <dbReference type="EC" id="6.2.1.1"/>
    </reaction>
</comment>
<dbReference type="InterPro" id="IPR042099">
    <property type="entry name" value="ANL_N_sf"/>
</dbReference>
<dbReference type="Pfam" id="PF00501">
    <property type="entry name" value="AMP-binding"/>
    <property type="match status" value="1"/>
</dbReference>
<keyword evidence="13" id="KW-1185">Reference proteome</keyword>
<evidence type="ECO:0000256" key="8">
    <source>
        <dbReference type="RuleBase" id="RU361147"/>
    </source>
</evidence>
<dbReference type="NCBIfam" id="NF001208">
    <property type="entry name" value="PRK00174.1"/>
    <property type="match status" value="1"/>
</dbReference>
<dbReference type="Pfam" id="PF13193">
    <property type="entry name" value="AMP-binding_C"/>
    <property type="match status" value="1"/>
</dbReference>
<evidence type="ECO:0000256" key="2">
    <source>
        <dbReference type="ARBA" id="ARBA00006432"/>
    </source>
</evidence>
<feature type="domain" description="AMP-dependent synthetase/ligase" evidence="9">
    <location>
        <begin position="97"/>
        <end position="482"/>
    </location>
</feature>
<dbReference type="FunFam" id="3.30.300.30:FF:000004">
    <property type="entry name" value="Acetyl-coenzyme A synthetase"/>
    <property type="match status" value="1"/>
</dbReference>
<evidence type="ECO:0000256" key="1">
    <source>
        <dbReference type="ARBA" id="ARBA00000131"/>
    </source>
</evidence>
<dbReference type="EC" id="6.2.1.1" evidence="3 8"/>
<dbReference type="InterPro" id="IPR045851">
    <property type="entry name" value="AMP-bd_C_sf"/>
</dbReference>
<dbReference type="Pfam" id="PF16177">
    <property type="entry name" value="ACAS_N"/>
    <property type="match status" value="1"/>
</dbReference>
<dbReference type="Gene3D" id="3.40.50.12780">
    <property type="entry name" value="N-terminal domain of ligase-like"/>
    <property type="match status" value="1"/>
</dbReference>
<evidence type="ECO:0000259" key="10">
    <source>
        <dbReference type="Pfam" id="PF13193"/>
    </source>
</evidence>
<feature type="domain" description="Acetyl-coenzyme A synthetase N-terminal" evidence="11">
    <location>
        <begin position="39"/>
        <end position="95"/>
    </location>
</feature>
<dbReference type="GO" id="GO:0019427">
    <property type="term" value="P:acetyl-CoA biosynthetic process from acetate"/>
    <property type="evidence" value="ECO:0007669"/>
    <property type="project" value="InterPro"/>
</dbReference>
<evidence type="ECO:0000256" key="5">
    <source>
        <dbReference type="ARBA" id="ARBA00022741"/>
    </source>
</evidence>
<dbReference type="SUPFAM" id="SSF56801">
    <property type="entry name" value="Acetyl-CoA synthetase-like"/>
    <property type="match status" value="1"/>
</dbReference>
<reference evidence="12" key="1">
    <citation type="journal article" date="2023" name="Mol. Phylogenet. Evol.">
        <title>Genome-scale phylogeny and comparative genomics of the fungal order Sordariales.</title>
        <authorList>
            <person name="Hensen N."/>
            <person name="Bonometti L."/>
            <person name="Westerberg I."/>
            <person name="Brannstrom I.O."/>
            <person name="Guillou S."/>
            <person name="Cros-Aarteil S."/>
            <person name="Calhoun S."/>
            <person name="Haridas S."/>
            <person name="Kuo A."/>
            <person name="Mondo S."/>
            <person name="Pangilinan J."/>
            <person name="Riley R."/>
            <person name="LaButti K."/>
            <person name="Andreopoulos B."/>
            <person name="Lipzen A."/>
            <person name="Chen C."/>
            <person name="Yan M."/>
            <person name="Daum C."/>
            <person name="Ng V."/>
            <person name="Clum A."/>
            <person name="Steindorff A."/>
            <person name="Ohm R.A."/>
            <person name="Martin F."/>
            <person name="Silar P."/>
            <person name="Natvig D.O."/>
            <person name="Lalanne C."/>
            <person name="Gautier V."/>
            <person name="Ament-Velasquez S.L."/>
            <person name="Kruys A."/>
            <person name="Hutchinson M.I."/>
            <person name="Powell A.J."/>
            <person name="Barry K."/>
            <person name="Miller A.N."/>
            <person name="Grigoriev I.V."/>
            <person name="Debuchy R."/>
            <person name="Gladieux P."/>
            <person name="Hiltunen Thoren M."/>
            <person name="Johannesson H."/>
        </authorList>
    </citation>
    <scope>NUCLEOTIDE SEQUENCE</scope>
    <source>
        <strain evidence="12">FGSC 1904</strain>
    </source>
</reference>
<comment type="similarity">
    <text evidence="2 8">Belongs to the ATP-dependent AMP-binding enzyme family.</text>
</comment>
<dbReference type="GO" id="GO:0005829">
    <property type="term" value="C:cytosol"/>
    <property type="evidence" value="ECO:0007669"/>
    <property type="project" value="TreeGrafter"/>
</dbReference>
<dbReference type="EMBL" id="JAUTDP010000011">
    <property type="protein sequence ID" value="KAK3392655.1"/>
    <property type="molecule type" value="Genomic_DNA"/>
</dbReference>
<dbReference type="PANTHER" id="PTHR24095">
    <property type="entry name" value="ACETYL-COENZYME A SYNTHETASE"/>
    <property type="match status" value="1"/>
</dbReference>
<dbReference type="InterPro" id="IPR032387">
    <property type="entry name" value="ACAS_N"/>
</dbReference>
<proteinExistence type="inferred from homology"/>
<evidence type="ECO:0000313" key="12">
    <source>
        <dbReference type="EMBL" id="KAK3392655.1"/>
    </source>
</evidence>
<dbReference type="CDD" id="cd05966">
    <property type="entry name" value="ACS"/>
    <property type="match status" value="1"/>
</dbReference>
<comment type="caution">
    <text evidence="12">The sequence shown here is derived from an EMBL/GenBank/DDBJ whole genome shotgun (WGS) entry which is preliminary data.</text>
</comment>
<protein>
    <recommendedName>
        <fullName evidence="7 8">Acetyl-coenzyme A synthetase</fullName>
        <ecNumber evidence="3 8">6.2.1.1</ecNumber>
    </recommendedName>
</protein>
<reference evidence="12" key="2">
    <citation type="submission" date="2023-07" db="EMBL/GenBank/DDBJ databases">
        <authorList>
            <consortium name="Lawrence Berkeley National Laboratory"/>
            <person name="Haridas S."/>
            <person name="Hensen N."/>
            <person name="Bonometti L."/>
            <person name="Westerberg I."/>
            <person name="Brannstrom I.O."/>
            <person name="Guillou S."/>
            <person name="Cros-Aarteil S."/>
            <person name="Calhoun S."/>
            <person name="Kuo A."/>
            <person name="Mondo S."/>
            <person name="Pangilinan J."/>
            <person name="Riley R."/>
            <person name="LaButti K."/>
            <person name="Andreopoulos B."/>
            <person name="Lipzen A."/>
            <person name="Chen C."/>
            <person name="Yanf M."/>
            <person name="Daum C."/>
            <person name="Ng V."/>
            <person name="Clum A."/>
            <person name="Steindorff A."/>
            <person name="Ohm R."/>
            <person name="Martin F."/>
            <person name="Silar P."/>
            <person name="Natvig D."/>
            <person name="Lalanne C."/>
            <person name="Gautier V."/>
            <person name="Ament-velasquez S.L."/>
            <person name="Kruys A."/>
            <person name="Hutchinson M.I."/>
            <person name="Powell A.J."/>
            <person name="Barry K."/>
            <person name="Miller A.N."/>
            <person name="Grigoriev I.V."/>
            <person name="Debuchy R."/>
            <person name="Gladieux P."/>
            <person name="Thoren M.H."/>
            <person name="Johannesson H."/>
        </authorList>
    </citation>
    <scope>NUCLEOTIDE SEQUENCE</scope>
    <source>
        <strain evidence="12">FGSC 1904</strain>
    </source>
</reference>
<sequence>MSGSPPAVPEAHSVETYHPPKAMLENHPSKHHLSSFEEYQKLYKQSITEPKVFWAERARELLTWSKDFQTVHSGSLANGDNAWFVEGELNASYNCVDRHAHKDPNRVAIIYEADEPGEGRKVTYGELLREVSKLAHVLTNLGVRKGDTVAIYLPMIPEAIVALLACSRIGAIHSVVFAGFSSDSLRDRVVDAQSKVVITTDEGKRGGKLIGTKKIVDEALQQCPDVRNVLVYKRTGADINMTPGRDLWWHEEVEKYPAYYTPVPVASEDPLFLLYTSGSTGKPKGVAHSTAGYLLGAAMTGKYVFDIHDGDRYFCGGDVGWITGHTYVVYAPLMLGVTTVVFEGTPAYPNFSRYWDIIEEHKVTQFYVAPTALRLLKRAGDHHVRNEMKYLRVLGSVGEPIAPEVWQWYYDVVGKGRAQVCDTYWQTETGSNVITPLAGVTPTKPGSASLPFFGIEPALVDPVTGEEIHGNDVEGVLAFKQAWPSMARTVWGAHKRYMETYLQVYKGYYFTGDGAARDHEGFYWIRGRVDDVVNVSGHRLSTAEIEAALIEHHSITEAAVVGVADELTGQAVNAFVAVKEGTEVNEALRKEFILQVRRSIGPFAAPKAIYVVPDLPKTRSGKIMRRILRKIVAGEEDQLGDITTLSDPSVVAKIIEVVHEQRK</sequence>
<gene>
    <name evidence="12" type="ORF">B0T20DRAFT_61421</name>
</gene>
<dbReference type="GO" id="GO:0003987">
    <property type="term" value="F:acetate-CoA ligase activity"/>
    <property type="evidence" value="ECO:0007669"/>
    <property type="project" value="UniProtKB-UniRule"/>
</dbReference>
<evidence type="ECO:0000259" key="9">
    <source>
        <dbReference type="Pfam" id="PF00501"/>
    </source>
</evidence>
<organism evidence="12 13">
    <name type="scientific">Sordaria brevicollis</name>
    <dbReference type="NCBI Taxonomy" id="83679"/>
    <lineage>
        <taxon>Eukaryota</taxon>
        <taxon>Fungi</taxon>
        <taxon>Dikarya</taxon>
        <taxon>Ascomycota</taxon>
        <taxon>Pezizomycotina</taxon>
        <taxon>Sordariomycetes</taxon>
        <taxon>Sordariomycetidae</taxon>
        <taxon>Sordariales</taxon>
        <taxon>Sordariaceae</taxon>
        <taxon>Sordaria</taxon>
    </lineage>
</organism>
<dbReference type="PROSITE" id="PS00455">
    <property type="entry name" value="AMP_BINDING"/>
    <property type="match status" value="1"/>
</dbReference>
<dbReference type="GO" id="GO:0016208">
    <property type="term" value="F:AMP binding"/>
    <property type="evidence" value="ECO:0007669"/>
    <property type="project" value="InterPro"/>
</dbReference>
<dbReference type="Gene3D" id="3.30.300.30">
    <property type="match status" value="1"/>
</dbReference>
<dbReference type="InterPro" id="IPR025110">
    <property type="entry name" value="AMP-bd_C"/>
</dbReference>
<evidence type="ECO:0000256" key="3">
    <source>
        <dbReference type="ARBA" id="ARBA00013275"/>
    </source>
</evidence>
<dbReference type="FunFam" id="3.40.50.12780:FF:000001">
    <property type="entry name" value="Acetyl-coenzyme A synthetase"/>
    <property type="match status" value="1"/>
</dbReference>
<evidence type="ECO:0000256" key="7">
    <source>
        <dbReference type="ARBA" id="ARBA00073617"/>
    </source>
</evidence>